<dbReference type="Proteomes" id="UP000002216">
    <property type="component" value="Chromosome"/>
</dbReference>
<dbReference type="OrthoDB" id="9769774at2"/>
<proteinExistence type="predicted"/>
<evidence type="ECO:0000313" key="2">
    <source>
        <dbReference type="EMBL" id="ACU89300.1"/>
    </source>
</evidence>
<accession>C7LRF4</accession>
<evidence type="ECO:0000259" key="1">
    <source>
        <dbReference type="Pfam" id="PF01814"/>
    </source>
</evidence>
<keyword evidence="3" id="KW-1185">Reference proteome</keyword>
<dbReference type="AlphaFoldDB" id="C7LRF4"/>
<name>C7LRF4_DESBD</name>
<sequence>MHATKELILEHQDIELMLEILKTVSTRLLDGGAVPPEHLEGILEFLTVFVDKCHHGKEEKYLFRAMEAAGVDHITGHIGVLIYEHEQGRIHIARIKNGLAGTLGVPDMTEVRAAAADYVELMVQHITTENTDVFPMADKILDAGSVGKLCENFKKHEREWIGEGKHEEFHTLLETLQDVYLK</sequence>
<dbReference type="PANTHER" id="PTHR39966:SF1">
    <property type="entry name" value="HEMERYTHRIN-LIKE DOMAIN-CONTAINING PROTEIN"/>
    <property type="match status" value="1"/>
</dbReference>
<protein>
    <submittedName>
        <fullName evidence="2">Hemerythrin HHE cation binding domain protein</fullName>
    </submittedName>
</protein>
<gene>
    <name evidence="2" type="ordered locus">Dbac_1196</name>
</gene>
<dbReference type="Gene3D" id="1.20.120.520">
    <property type="entry name" value="nmb1532 protein domain like"/>
    <property type="match status" value="1"/>
</dbReference>
<dbReference type="PANTHER" id="PTHR39966">
    <property type="entry name" value="BLL2471 PROTEIN-RELATED"/>
    <property type="match status" value="1"/>
</dbReference>
<dbReference type="KEGG" id="dba:Dbac_1196"/>
<organism evidence="2 3">
    <name type="scientific">Desulfomicrobium baculatum (strain DSM 4028 / VKM B-1378 / X)</name>
    <name type="common">Desulfovibrio baculatus</name>
    <dbReference type="NCBI Taxonomy" id="525897"/>
    <lineage>
        <taxon>Bacteria</taxon>
        <taxon>Pseudomonadati</taxon>
        <taxon>Thermodesulfobacteriota</taxon>
        <taxon>Desulfovibrionia</taxon>
        <taxon>Desulfovibrionales</taxon>
        <taxon>Desulfomicrobiaceae</taxon>
        <taxon>Desulfomicrobium</taxon>
    </lineage>
</organism>
<feature type="domain" description="Hemerythrin-like" evidence="1">
    <location>
        <begin position="3"/>
        <end position="137"/>
    </location>
</feature>
<dbReference type="EMBL" id="CP001629">
    <property type="protein sequence ID" value="ACU89300.1"/>
    <property type="molecule type" value="Genomic_DNA"/>
</dbReference>
<evidence type="ECO:0000313" key="3">
    <source>
        <dbReference type="Proteomes" id="UP000002216"/>
    </source>
</evidence>
<dbReference type="STRING" id="525897.Dbac_1196"/>
<dbReference type="InterPro" id="IPR012312">
    <property type="entry name" value="Hemerythrin-like"/>
</dbReference>
<dbReference type="Pfam" id="PF01814">
    <property type="entry name" value="Hemerythrin"/>
    <property type="match status" value="1"/>
</dbReference>
<dbReference type="RefSeq" id="WP_015773397.1">
    <property type="nucleotide sequence ID" value="NC_013173.1"/>
</dbReference>
<dbReference type="eggNOG" id="COG3945">
    <property type="taxonomic scope" value="Bacteria"/>
</dbReference>
<dbReference type="HOGENOM" id="CLU_095978_2_0_7"/>
<dbReference type="GO" id="GO:0005886">
    <property type="term" value="C:plasma membrane"/>
    <property type="evidence" value="ECO:0007669"/>
    <property type="project" value="TreeGrafter"/>
</dbReference>
<reference evidence="2 3" key="1">
    <citation type="journal article" date="2009" name="Stand. Genomic Sci.">
        <title>Complete genome sequence of Desulfomicrobium baculatum type strain (X).</title>
        <authorList>
            <person name="Copeland A."/>
            <person name="Spring S."/>
            <person name="Goker M."/>
            <person name="Schneider S."/>
            <person name="Lapidus A."/>
            <person name="Del Rio T.G."/>
            <person name="Tice H."/>
            <person name="Cheng J.F."/>
            <person name="Chen F."/>
            <person name="Nolan M."/>
            <person name="Bruce D."/>
            <person name="Goodwin L."/>
            <person name="Pitluck S."/>
            <person name="Ivanova N."/>
            <person name="Mavrommatis K."/>
            <person name="Ovchinnikova G."/>
            <person name="Pati A."/>
            <person name="Chen A."/>
            <person name="Palaniappan K."/>
            <person name="Land M."/>
            <person name="Hauser L."/>
            <person name="Chang Y.J."/>
            <person name="Jeffries C.C."/>
            <person name="Meincke L."/>
            <person name="Sims D."/>
            <person name="Brettin T."/>
            <person name="Detter J.C."/>
            <person name="Han C."/>
            <person name="Chain P."/>
            <person name="Bristow J."/>
            <person name="Eisen J.A."/>
            <person name="Markowitz V."/>
            <person name="Hugenholtz P."/>
            <person name="Kyrpides N.C."/>
            <person name="Klenk H.P."/>
            <person name="Lucas S."/>
        </authorList>
    </citation>
    <scope>NUCLEOTIDE SEQUENCE [LARGE SCALE GENOMIC DNA]</scope>
    <source>
        <strain evidence="3">DSM 4028 / VKM B-1378 / X</strain>
    </source>
</reference>